<evidence type="ECO:0000313" key="5">
    <source>
        <dbReference type="EMBL" id="BCS28437.1"/>
    </source>
</evidence>
<name>A0A7R8ARS6_9EURO</name>
<dbReference type="PANTHER" id="PTHR43775">
    <property type="entry name" value="FATTY ACID SYNTHASE"/>
    <property type="match status" value="1"/>
</dbReference>
<dbReference type="InterPro" id="IPR050091">
    <property type="entry name" value="PKS_NRPS_Biosynth_Enz"/>
</dbReference>
<dbReference type="InterPro" id="IPR032821">
    <property type="entry name" value="PKS_assoc"/>
</dbReference>
<dbReference type="SUPFAM" id="SSF53901">
    <property type="entry name" value="Thiolase-like"/>
    <property type="match status" value="1"/>
</dbReference>
<dbReference type="Gene3D" id="3.30.70.3290">
    <property type="match status" value="1"/>
</dbReference>
<protein>
    <submittedName>
        <fullName evidence="5">Polyketide synthase 19</fullName>
    </submittedName>
</protein>
<dbReference type="GO" id="GO:0044550">
    <property type="term" value="P:secondary metabolite biosynthetic process"/>
    <property type="evidence" value="ECO:0007669"/>
    <property type="project" value="TreeGrafter"/>
</dbReference>
<dbReference type="Pfam" id="PF02801">
    <property type="entry name" value="Ketoacyl-synt_C"/>
    <property type="match status" value="1"/>
</dbReference>
<dbReference type="Gene3D" id="3.40.47.10">
    <property type="match status" value="1"/>
</dbReference>
<sequence>MPNSEAQARLIRDTYARCGLSPECEVDRPQYFKGYGTGTPAETVTIEARAIQSVFFPDGKSIEGQLTVGSIKTVIGHTEGTAGVAGVLKASLAVQHGHILANLHFNDLKPKLRPFYTNLQVPTHTVPWPTVLYGSPRRVSVNSFGFGGTNAHAIIESWDGPGELNGHVNRHGKGRFSDGSKPNTSVSNTGPFVLSANSAPALAASPGALASYLRPNPDTDLDRLAYTLFRKTEFPYRAALSAVFVGELVSKL</sequence>
<dbReference type="InterPro" id="IPR020841">
    <property type="entry name" value="PKS_Beta-ketoAc_synthase_dom"/>
</dbReference>
<keyword evidence="3" id="KW-0808">Transferase</keyword>
<evidence type="ECO:0000256" key="2">
    <source>
        <dbReference type="ARBA" id="ARBA00022553"/>
    </source>
</evidence>
<dbReference type="InterPro" id="IPR016039">
    <property type="entry name" value="Thiolase-like"/>
</dbReference>
<reference evidence="5" key="1">
    <citation type="submission" date="2021-01" db="EMBL/GenBank/DDBJ databases">
        <authorList>
            <consortium name="Aspergillus puulaauensis MK2 genome sequencing consortium"/>
            <person name="Kazuki M."/>
            <person name="Futagami T."/>
        </authorList>
    </citation>
    <scope>NUCLEOTIDE SEQUENCE</scope>
    <source>
        <strain evidence="5">MK2</strain>
    </source>
</reference>
<dbReference type="GO" id="GO:0004312">
    <property type="term" value="F:fatty acid synthase activity"/>
    <property type="evidence" value="ECO:0007669"/>
    <property type="project" value="TreeGrafter"/>
</dbReference>
<dbReference type="OrthoDB" id="329835at2759"/>
<dbReference type="InterPro" id="IPR014031">
    <property type="entry name" value="Ketoacyl_synth_C"/>
</dbReference>
<keyword evidence="1" id="KW-0596">Phosphopantetheine</keyword>
<dbReference type="RefSeq" id="XP_041560623.1">
    <property type="nucleotide sequence ID" value="XM_041694832.1"/>
</dbReference>
<dbReference type="Pfam" id="PF16197">
    <property type="entry name" value="KAsynt_C_assoc"/>
    <property type="match status" value="1"/>
</dbReference>
<organism evidence="5 6">
    <name type="scientific">Aspergillus puulaauensis</name>
    <dbReference type="NCBI Taxonomy" id="1220207"/>
    <lineage>
        <taxon>Eukaryota</taxon>
        <taxon>Fungi</taxon>
        <taxon>Dikarya</taxon>
        <taxon>Ascomycota</taxon>
        <taxon>Pezizomycotina</taxon>
        <taxon>Eurotiomycetes</taxon>
        <taxon>Eurotiomycetidae</taxon>
        <taxon>Eurotiales</taxon>
        <taxon>Aspergillaceae</taxon>
        <taxon>Aspergillus</taxon>
    </lineage>
</organism>
<dbReference type="CDD" id="cd00833">
    <property type="entry name" value="PKS"/>
    <property type="match status" value="1"/>
</dbReference>
<dbReference type="KEGG" id="apuu:APUU_70007S"/>
<feature type="domain" description="Ketosynthase family 3 (KS3)" evidence="4">
    <location>
        <begin position="1"/>
        <end position="157"/>
    </location>
</feature>
<gene>
    <name evidence="5" type="primary">PKS19_1</name>
    <name evidence="5" type="ORF">APUU_70007S</name>
</gene>
<dbReference type="GeneID" id="64978434"/>
<dbReference type="SMART" id="SM00825">
    <property type="entry name" value="PKS_KS"/>
    <property type="match status" value="1"/>
</dbReference>
<keyword evidence="2" id="KW-0597">Phosphoprotein</keyword>
<dbReference type="PANTHER" id="PTHR43775:SF20">
    <property type="entry name" value="HYBRID PKS-NRPS SYNTHETASE APDA"/>
    <property type="match status" value="1"/>
</dbReference>
<keyword evidence="6" id="KW-1185">Reference proteome</keyword>
<evidence type="ECO:0000259" key="4">
    <source>
        <dbReference type="PROSITE" id="PS52004"/>
    </source>
</evidence>
<dbReference type="GO" id="GO:0006633">
    <property type="term" value="P:fatty acid biosynthetic process"/>
    <property type="evidence" value="ECO:0007669"/>
    <property type="project" value="TreeGrafter"/>
</dbReference>
<dbReference type="PROSITE" id="PS52004">
    <property type="entry name" value="KS3_2"/>
    <property type="match status" value="1"/>
</dbReference>
<evidence type="ECO:0000256" key="3">
    <source>
        <dbReference type="ARBA" id="ARBA00022679"/>
    </source>
</evidence>
<dbReference type="AlphaFoldDB" id="A0A7R8ARS6"/>
<accession>A0A7R8ARS6</accession>
<evidence type="ECO:0000256" key="1">
    <source>
        <dbReference type="ARBA" id="ARBA00022450"/>
    </source>
</evidence>
<evidence type="ECO:0000313" key="6">
    <source>
        <dbReference type="Proteomes" id="UP000654913"/>
    </source>
</evidence>
<proteinExistence type="predicted"/>
<dbReference type="Proteomes" id="UP000654913">
    <property type="component" value="Chromosome 7"/>
</dbReference>
<reference evidence="5" key="2">
    <citation type="submission" date="2021-02" db="EMBL/GenBank/DDBJ databases">
        <title>Aspergillus puulaauensis MK2 genome sequence.</title>
        <authorList>
            <person name="Futagami T."/>
            <person name="Mori K."/>
            <person name="Kadooka C."/>
            <person name="Tanaka T."/>
        </authorList>
    </citation>
    <scope>NUCLEOTIDE SEQUENCE</scope>
    <source>
        <strain evidence="5">MK2</strain>
    </source>
</reference>
<dbReference type="EMBL" id="AP024449">
    <property type="protein sequence ID" value="BCS28437.1"/>
    <property type="molecule type" value="Genomic_DNA"/>
</dbReference>